<comment type="subcellular location">
    <subcellularLocation>
        <location evidence="1">Membrane</location>
        <topology evidence="1">Multi-pass membrane protein</topology>
    </subcellularLocation>
</comment>
<evidence type="ECO:0000256" key="2">
    <source>
        <dbReference type="ARBA" id="ARBA00022692"/>
    </source>
</evidence>
<dbReference type="VEuPathDB" id="ToxoDB:EAH_00012140"/>
<dbReference type="AlphaFoldDB" id="U6GHW0"/>
<comment type="similarity">
    <text evidence="5">Belongs to the TMEM41 family.</text>
</comment>
<protein>
    <submittedName>
        <fullName evidence="8">SNARE associated Golgi protein family domain-containing protein, putative</fullName>
    </submittedName>
</protein>
<dbReference type="RefSeq" id="XP_013250180.1">
    <property type="nucleotide sequence ID" value="XM_013394726.1"/>
</dbReference>
<dbReference type="GeneID" id="25269284"/>
<evidence type="ECO:0000256" key="1">
    <source>
        <dbReference type="ARBA" id="ARBA00004141"/>
    </source>
</evidence>
<organism evidence="8 9">
    <name type="scientific">Eimeria acervulina</name>
    <name type="common">Coccidian parasite</name>
    <dbReference type="NCBI Taxonomy" id="5801"/>
    <lineage>
        <taxon>Eukaryota</taxon>
        <taxon>Sar</taxon>
        <taxon>Alveolata</taxon>
        <taxon>Apicomplexa</taxon>
        <taxon>Conoidasida</taxon>
        <taxon>Coccidia</taxon>
        <taxon>Eucoccidiorida</taxon>
        <taxon>Eimeriorina</taxon>
        <taxon>Eimeriidae</taxon>
        <taxon>Eimeria</taxon>
    </lineage>
</organism>
<evidence type="ECO:0000256" key="3">
    <source>
        <dbReference type="ARBA" id="ARBA00022989"/>
    </source>
</evidence>
<dbReference type="InterPro" id="IPR045014">
    <property type="entry name" value="TM41A/B"/>
</dbReference>
<dbReference type="EMBL" id="HG671077">
    <property type="protein sequence ID" value="CDI79755.1"/>
    <property type="molecule type" value="Genomic_DNA"/>
</dbReference>
<reference evidence="8" key="2">
    <citation type="submission" date="2013-10" db="EMBL/GenBank/DDBJ databases">
        <authorList>
            <person name="Aslett M."/>
        </authorList>
    </citation>
    <scope>NUCLEOTIDE SEQUENCE</scope>
    <source>
        <strain evidence="8">Houghton</strain>
    </source>
</reference>
<gene>
    <name evidence="8" type="ORF">EAH_00012140</name>
</gene>
<feature type="transmembrane region" description="Helical" evidence="7">
    <location>
        <begin position="48"/>
        <end position="73"/>
    </location>
</feature>
<evidence type="ECO:0000256" key="6">
    <source>
        <dbReference type="SAM" id="MobiDB-lite"/>
    </source>
</evidence>
<keyword evidence="9" id="KW-1185">Reference proteome</keyword>
<evidence type="ECO:0000256" key="7">
    <source>
        <dbReference type="SAM" id="Phobius"/>
    </source>
</evidence>
<accession>U6GHW0</accession>
<evidence type="ECO:0000256" key="4">
    <source>
        <dbReference type="ARBA" id="ARBA00023136"/>
    </source>
</evidence>
<keyword evidence="2 7" id="KW-0812">Transmembrane</keyword>
<evidence type="ECO:0000256" key="5">
    <source>
        <dbReference type="ARBA" id="ARBA00025797"/>
    </source>
</evidence>
<evidence type="ECO:0000313" key="9">
    <source>
        <dbReference type="Proteomes" id="UP000018050"/>
    </source>
</evidence>
<dbReference type="Proteomes" id="UP000018050">
    <property type="component" value="Unassembled WGS sequence"/>
</dbReference>
<reference evidence="8" key="1">
    <citation type="submission" date="2013-10" db="EMBL/GenBank/DDBJ databases">
        <title>Genomic analysis of the causative agents of coccidiosis in chickens.</title>
        <authorList>
            <person name="Reid A.J."/>
            <person name="Blake D."/>
            <person name="Billington K."/>
            <person name="Browne H."/>
            <person name="Dunn M."/>
            <person name="Hung S."/>
            <person name="Kawahara F."/>
            <person name="Miranda-Saavedra D."/>
            <person name="Mourier T."/>
            <person name="Nagra H."/>
            <person name="Otto T.D."/>
            <person name="Rawlings N."/>
            <person name="Sanchez A."/>
            <person name="Sanders M."/>
            <person name="Subramaniam C."/>
            <person name="Tay Y."/>
            <person name="Dear P."/>
            <person name="Doerig C."/>
            <person name="Gruber A."/>
            <person name="Parkinson J."/>
            <person name="Shirley M."/>
            <person name="Wan K.L."/>
            <person name="Berriman M."/>
            <person name="Tomley F."/>
            <person name="Pain A."/>
        </authorList>
    </citation>
    <scope>NUCLEOTIDE SEQUENCE</scope>
    <source>
        <strain evidence="8">Houghton</strain>
    </source>
</reference>
<proteinExistence type="inferred from homology"/>
<dbReference type="PANTHER" id="PTHR43220:SF18">
    <property type="entry name" value="TRANSMEMBRANE PROTEIN 41B"/>
    <property type="match status" value="1"/>
</dbReference>
<feature type="region of interest" description="Disordered" evidence="6">
    <location>
        <begin position="96"/>
        <end position="129"/>
    </location>
</feature>
<evidence type="ECO:0000313" key="8">
    <source>
        <dbReference type="EMBL" id="CDI79755.1"/>
    </source>
</evidence>
<dbReference type="OrthoDB" id="3364966at2759"/>
<name>U6GHW0_EIMAC</name>
<keyword evidence="3 7" id="KW-1133">Transmembrane helix</keyword>
<sequence length="213" mass="22908">MLPFSGPWRAREHLFSLPAAASAATSAAAAAAAAAGLAMAVTLLLGALYSPLIAFSITSLLSAVGPSLAYYLFKAAGKPFVVRFFPKQLQRMRRLIHPRQSSSNSSIDGSTSSSKSKRSSSSSTHMEGEVHAQVEAAAQDKLLPQQQQQQQQHQPNAWEAELDLMLTVLFLRISPFPNLVINAASPVLDVPFRPFFIATWLGLMPNSALFGKS</sequence>
<dbReference type="PANTHER" id="PTHR43220">
    <property type="match status" value="1"/>
</dbReference>
<feature type="compositionally biased region" description="Low complexity" evidence="6">
    <location>
        <begin position="101"/>
        <end position="123"/>
    </location>
</feature>
<keyword evidence="4 7" id="KW-0472">Membrane</keyword>
<dbReference type="GO" id="GO:0016020">
    <property type="term" value="C:membrane"/>
    <property type="evidence" value="ECO:0007669"/>
    <property type="project" value="UniProtKB-SubCell"/>
</dbReference>